<accession>A0ABX5DGB2</accession>
<proteinExistence type="predicted"/>
<protein>
    <submittedName>
        <fullName evidence="1">Uncharacterized protein</fullName>
    </submittedName>
</protein>
<name>A0ABX5DGB2_9VIBR</name>
<keyword evidence="2" id="KW-1185">Reference proteome</keyword>
<dbReference type="Proteomes" id="UP000238163">
    <property type="component" value="Unassembled WGS sequence"/>
</dbReference>
<comment type="caution">
    <text evidence="1">The sequence shown here is derived from an EMBL/GenBank/DDBJ whole genome shotgun (WGS) entry which is preliminary data.</text>
</comment>
<dbReference type="EMBL" id="NWTN01000003">
    <property type="protein sequence ID" value="PRQ68108.1"/>
    <property type="molecule type" value="Genomic_DNA"/>
</dbReference>
<evidence type="ECO:0000313" key="2">
    <source>
        <dbReference type="Proteomes" id="UP000238163"/>
    </source>
</evidence>
<reference evidence="1 2" key="2">
    <citation type="submission" date="2018-03" db="EMBL/GenBank/DDBJ databases">
        <title>Genetic Diversity and Phenotypic Plasticity of AHL Mediated Quorum Sensing in Environmental Strains of Vibrio mediterranei.</title>
        <authorList>
            <person name="Lantoine F."/>
            <person name="Vouve F."/>
        </authorList>
    </citation>
    <scope>NUCLEOTIDE SEQUENCE [LARGE SCALE GENOMIC DNA]</scope>
    <source>
        <strain evidence="1 2">17LN0615E</strain>
    </source>
</reference>
<evidence type="ECO:0000313" key="1">
    <source>
        <dbReference type="EMBL" id="PRQ68108.1"/>
    </source>
</evidence>
<reference evidence="1 2" key="1">
    <citation type="submission" date="2017-09" db="EMBL/GenBank/DDBJ databases">
        <authorList>
            <person name="Girard L."/>
            <person name="Lami R."/>
            <person name="Suzuki M."/>
            <person name="Baudart J."/>
        </authorList>
    </citation>
    <scope>NUCLEOTIDE SEQUENCE [LARGE SCALE GENOMIC DNA]</scope>
    <source>
        <strain evidence="1 2">17LN0615E</strain>
    </source>
</reference>
<organism evidence="1 2">
    <name type="scientific">Vibrio mediterranei</name>
    <dbReference type="NCBI Taxonomy" id="689"/>
    <lineage>
        <taxon>Bacteria</taxon>
        <taxon>Pseudomonadati</taxon>
        <taxon>Pseudomonadota</taxon>
        <taxon>Gammaproteobacteria</taxon>
        <taxon>Vibrionales</taxon>
        <taxon>Vibrionaceae</taxon>
        <taxon>Vibrio</taxon>
    </lineage>
</organism>
<gene>
    <name evidence="1" type="ORF">COR51_06525</name>
</gene>
<sequence length="63" mass="6516">MTSLMANPMPTIDTVCSADQLIEAPNAPSPAGTANIPMLVIMKATSATFFIGVSTNIVKFESG</sequence>